<gene>
    <name evidence="20" type="primary">LOC109462000</name>
</gene>
<evidence type="ECO:0000313" key="19">
    <source>
        <dbReference type="Proteomes" id="UP000515135"/>
    </source>
</evidence>
<dbReference type="Gene3D" id="1.10.510.10">
    <property type="entry name" value="Transferase(Phosphotransferase) domain 1"/>
    <property type="match status" value="1"/>
</dbReference>
<dbReference type="CDD" id="cd00192">
    <property type="entry name" value="PTKc"/>
    <property type="match status" value="1"/>
</dbReference>
<feature type="disulfide bond" evidence="13">
    <location>
        <begin position="119"/>
        <end position="128"/>
    </location>
</feature>
<name>A0A6P4Y5Q8_BRABE</name>
<dbReference type="InterPro" id="IPR050122">
    <property type="entry name" value="RTK"/>
</dbReference>
<evidence type="ECO:0000259" key="18">
    <source>
        <dbReference type="PROSITE" id="PS50835"/>
    </source>
</evidence>
<dbReference type="GeneID" id="109462000"/>
<dbReference type="PROSITE" id="PS50835">
    <property type="entry name" value="IG_LIKE"/>
    <property type="match status" value="1"/>
</dbReference>
<keyword evidence="5 14" id="KW-0067">ATP-binding</keyword>
<feature type="domain" description="EGF-like" evidence="17">
    <location>
        <begin position="99"/>
        <end position="129"/>
    </location>
</feature>
<keyword evidence="4 15" id="KW-0812">Transmembrane</keyword>
<dbReference type="GO" id="GO:0004714">
    <property type="term" value="F:transmembrane receptor protein tyrosine kinase activity"/>
    <property type="evidence" value="ECO:0007669"/>
    <property type="project" value="UniProtKB-EC"/>
</dbReference>
<dbReference type="AlphaFoldDB" id="A0A6P4Y5Q8"/>
<evidence type="ECO:0000256" key="2">
    <source>
        <dbReference type="ARBA" id="ARBA00011902"/>
    </source>
</evidence>
<dbReference type="InterPro" id="IPR000742">
    <property type="entry name" value="EGF"/>
</dbReference>
<keyword evidence="7 15" id="KW-0472">Membrane</keyword>
<feature type="domain" description="Protein kinase" evidence="16">
    <location>
        <begin position="347"/>
        <end position="624"/>
    </location>
</feature>
<organism evidence="19 20">
    <name type="scientific">Branchiostoma belcheri</name>
    <name type="common">Amphioxus</name>
    <dbReference type="NCBI Taxonomy" id="7741"/>
    <lineage>
        <taxon>Eukaryota</taxon>
        <taxon>Metazoa</taxon>
        <taxon>Chordata</taxon>
        <taxon>Cephalochordata</taxon>
        <taxon>Leptocardii</taxon>
        <taxon>Amphioxiformes</taxon>
        <taxon>Branchiostomatidae</taxon>
        <taxon>Branchiostoma</taxon>
    </lineage>
</organism>
<dbReference type="InterPro" id="IPR000719">
    <property type="entry name" value="Prot_kinase_dom"/>
</dbReference>
<keyword evidence="9 13" id="KW-1015">Disulfide bond</keyword>
<keyword evidence="8" id="KW-0829">Tyrosine-protein kinase</keyword>
<dbReference type="GO" id="GO:0005886">
    <property type="term" value="C:plasma membrane"/>
    <property type="evidence" value="ECO:0007669"/>
    <property type="project" value="TreeGrafter"/>
</dbReference>
<keyword evidence="14" id="KW-0547">Nucleotide-binding</keyword>
<evidence type="ECO:0000256" key="7">
    <source>
        <dbReference type="ARBA" id="ARBA00023136"/>
    </source>
</evidence>
<evidence type="ECO:0000256" key="15">
    <source>
        <dbReference type="SAM" id="Phobius"/>
    </source>
</evidence>
<evidence type="ECO:0000313" key="20">
    <source>
        <dbReference type="RefSeq" id="XP_019614042.1"/>
    </source>
</evidence>
<dbReference type="InterPro" id="IPR020635">
    <property type="entry name" value="Tyr_kinase_cat_dom"/>
</dbReference>
<dbReference type="FunFam" id="1.10.510.10:FF:000953">
    <property type="entry name" value="Uncharacterized protein"/>
    <property type="match status" value="1"/>
</dbReference>
<keyword evidence="11" id="KW-0325">Glycoprotein</keyword>
<accession>A0A6P4Y5Q8</accession>
<dbReference type="SUPFAM" id="SSF56112">
    <property type="entry name" value="Protein kinase-like (PK-like)"/>
    <property type="match status" value="1"/>
</dbReference>
<keyword evidence="6 15" id="KW-1133">Transmembrane helix</keyword>
<evidence type="ECO:0000256" key="11">
    <source>
        <dbReference type="ARBA" id="ARBA00023180"/>
    </source>
</evidence>
<evidence type="ECO:0000256" key="5">
    <source>
        <dbReference type="ARBA" id="ARBA00022840"/>
    </source>
</evidence>
<feature type="transmembrane region" description="Helical" evidence="15">
    <location>
        <begin position="271"/>
        <end position="294"/>
    </location>
</feature>
<dbReference type="Gene3D" id="3.30.200.20">
    <property type="entry name" value="Phosphorylase Kinase, domain 1"/>
    <property type="match status" value="1"/>
</dbReference>
<dbReference type="PANTHER" id="PTHR24416:SF617">
    <property type="entry name" value="RET ONCOGENE, ISOFORM A"/>
    <property type="match status" value="1"/>
</dbReference>
<dbReference type="InterPro" id="IPR017441">
    <property type="entry name" value="Protein_kinase_ATP_BS"/>
</dbReference>
<dbReference type="PROSITE" id="PS01186">
    <property type="entry name" value="EGF_2"/>
    <property type="match status" value="1"/>
</dbReference>
<dbReference type="PROSITE" id="PS00109">
    <property type="entry name" value="PROTEIN_KINASE_TYR"/>
    <property type="match status" value="1"/>
</dbReference>
<dbReference type="InterPro" id="IPR008266">
    <property type="entry name" value="Tyr_kinase_AS"/>
</dbReference>
<dbReference type="InterPro" id="IPR036179">
    <property type="entry name" value="Ig-like_dom_sf"/>
</dbReference>
<dbReference type="InterPro" id="IPR011009">
    <property type="entry name" value="Kinase-like_dom_sf"/>
</dbReference>
<evidence type="ECO:0000256" key="3">
    <source>
        <dbReference type="ARBA" id="ARBA00022553"/>
    </source>
</evidence>
<dbReference type="InterPro" id="IPR007110">
    <property type="entry name" value="Ig-like_dom"/>
</dbReference>
<dbReference type="PROSITE" id="PS00107">
    <property type="entry name" value="PROTEIN_KINASE_ATP"/>
    <property type="match status" value="1"/>
</dbReference>
<evidence type="ECO:0000256" key="12">
    <source>
        <dbReference type="ARBA" id="ARBA00051243"/>
    </source>
</evidence>
<comment type="subcellular location">
    <subcellularLocation>
        <location evidence="1">Membrane</location>
        <topology evidence="1">Single-pass type I membrane protein</topology>
    </subcellularLocation>
</comment>
<dbReference type="InterPro" id="IPR001245">
    <property type="entry name" value="Ser-Thr/Tyr_kinase_cat_dom"/>
</dbReference>
<comment type="catalytic activity">
    <reaction evidence="12">
        <text>L-tyrosyl-[protein] + ATP = O-phospho-L-tyrosyl-[protein] + ADP + H(+)</text>
        <dbReference type="Rhea" id="RHEA:10596"/>
        <dbReference type="Rhea" id="RHEA-COMP:10136"/>
        <dbReference type="Rhea" id="RHEA-COMP:20101"/>
        <dbReference type="ChEBI" id="CHEBI:15378"/>
        <dbReference type="ChEBI" id="CHEBI:30616"/>
        <dbReference type="ChEBI" id="CHEBI:46858"/>
        <dbReference type="ChEBI" id="CHEBI:61978"/>
        <dbReference type="ChEBI" id="CHEBI:456216"/>
        <dbReference type="EC" id="2.7.10.1"/>
    </reaction>
</comment>
<dbReference type="GO" id="GO:0043235">
    <property type="term" value="C:receptor complex"/>
    <property type="evidence" value="ECO:0007669"/>
    <property type="project" value="TreeGrafter"/>
</dbReference>
<feature type="binding site" evidence="14">
    <location>
        <position position="380"/>
    </location>
    <ligand>
        <name>ATP</name>
        <dbReference type="ChEBI" id="CHEBI:30616"/>
    </ligand>
</feature>
<proteinExistence type="predicted"/>
<dbReference type="KEGG" id="bbel:109462000"/>
<dbReference type="PROSITE" id="PS50011">
    <property type="entry name" value="PROTEIN_KINASE_DOM"/>
    <property type="match status" value="1"/>
</dbReference>
<dbReference type="RefSeq" id="XP_019614042.1">
    <property type="nucleotide sequence ID" value="XM_019758483.1"/>
</dbReference>
<keyword evidence="13" id="KW-0245">EGF-like domain</keyword>
<evidence type="ECO:0000259" key="17">
    <source>
        <dbReference type="PROSITE" id="PS50026"/>
    </source>
</evidence>
<dbReference type="PRINTS" id="PR00109">
    <property type="entry name" value="TYRKINASE"/>
</dbReference>
<evidence type="ECO:0000256" key="9">
    <source>
        <dbReference type="ARBA" id="ARBA00023157"/>
    </source>
</evidence>
<reference evidence="20" key="1">
    <citation type="submission" date="2025-08" db="UniProtKB">
        <authorList>
            <consortium name="RefSeq"/>
        </authorList>
    </citation>
    <scope>IDENTIFICATION</scope>
    <source>
        <tissue evidence="20">Gonad</tissue>
    </source>
</reference>
<evidence type="ECO:0000256" key="1">
    <source>
        <dbReference type="ARBA" id="ARBA00004479"/>
    </source>
</evidence>
<keyword evidence="19" id="KW-1185">Reference proteome</keyword>
<feature type="domain" description="Ig-like" evidence="18">
    <location>
        <begin position="133"/>
        <end position="224"/>
    </location>
</feature>
<evidence type="ECO:0000259" key="16">
    <source>
        <dbReference type="PROSITE" id="PS50011"/>
    </source>
</evidence>
<dbReference type="GO" id="GO:0005524">
    <property type="term" value="F:ATP binding"/>
    <property type="evidence" value="ECO:0007669"/>
    <property type="project" value="UniProtKB-UniRule"/>
</dbReference>
<comment type="caution">
    <text evidence="13">Lacks conserved residue(s) required for the propagation of feature annotation.</text>
</comment>
<dbReference type="OrthoDB" id="10351560at2759"/>
<evidence type="ECO:0000256" key="14">
    <source>
        <dbReference type="PROSITE-ProRule" id="PRU10141"/>
    </source>
</evidence>
<protein>
    <recommendedName>
        <fullName evidence="2">receptor protein-tyrosine kinase</fullName>
        <ecNumber evidence="2">2.7.10.1</ecNumber>
    </recommendedName>
</protein>
<dbReference type="EC" id="2.7.10.1" evidence="2"/>
<dbReference type="PROSITE" id="PS00022">
    <property type="entry name" value="EGF_1"/>
    <property type="match status" value="1"/>
</dbReference>
<dbReference type="Pfam" id="PF07714">
    <property type="entry name" value="PK_Tyr_Ser-Thr"/>
    <property type="match status" value="1"/>
</dbReference>
<evidence type="ECO:0000256" key="8">
    <source>
        <dbReference type="ARBA" id="ARBA00023137"/>
    </source>
</evidence>
<dbReference type="PROSITE" id="PS50026">
    <property type="entry name" value="EGF_3"/>
    <property type="match status" value="1"/>
</dbReference>
<evidence type="ECO:0000256" key="13">
    <source>
        <dbReference type="PROSITE-ProRule" id="PRU00076"/>
    </source>
</evidence>
<keyword evidence="10" id="KW-0675">Receptor</keyword>
<dbReference type="SMART" id="SM00219">
    <property type="entry name" value="TyrKc"/>
    <property type="match status" value="1"/>
</dbReference>
<keyword evidence="8" id="KW-0418">Kinase</keyword>
<dbReference type="Gene3D" id="2.170.300.10">
    <property type="entry name" value="Tie2 ligand-binding domain superfamily"/>
    <property type="match status" value="1"/>
</dbReference>
<dbReference type="Proteomes" id="UP000515135">
    <property type="component" value="Unplaced"/>
</dbReference>
<dbReference type="PANTHER" id="PTHR24416">
    <property type="entry name" value="TYROSINE-PROTEIN KINASE RECEPTOR"/>
    <property type="match status" value="1"/>
</dbReference>
<dbReference type="CDD" id="cd00054">
    <property type="entry name" value="EGF_CA"/>
    <property type="match status" value="1"/>
</dbReference>
<evidence type="ECO:0000256" key="4">
    <source>
        <dbReference type="ARBA" id="ARBA00022692"/>
    </source>
</evidence>
<evidence type="ECO:0000256" key="6">
    <source>
        <dbReference type="ARBA" id="ARBA00022989"/>
    </source>
</evidence>
<dbReference type="GO" id="GO:0007169">
    <property type="term" value="P:cell surface receptor protein tyrosine kinase signaling pathway"/>
    <property type="evidence" value="ECO:0007669"/>
    <property type="project" value="TreeGrafter"/>
</dbReference>
<evidence type="ECO:0000256" key="10">
    <source>
        <dbReference type="ARBA" id="ARBA00023170"/>
    </source>
</evidence>
<sequence length="640" mass="72063">MRYQCNATHSEVKALGQVLLNSENKPFPYEDWPWIPFYFYEIWEDNVAVMKYTYLNVKVGMENSWLNEIVCEVKDQNQKFPIEVIVEACPIGRFGRFCAERCQCYNGAACHSFNGACRCAPGWTGRNCTTVHPEVRISPSTIELNDLRFGQELQLNCTAYNFRVNNFNWLLDGAPVNPKLLAETSDNNSFGLFINSLLPEYEGHVTCEATSAGGDQYTDVVDIRIAGCQDNYWGELCDQVCNCTDQETCNRTLGCVCSGDGCSDPPVSQTVLLAVSLSAGTLILLLLGAIFLLYRHNNRLRVGNIDDPEVFQLGQDLKALMPPGAGSSSGSIDMELLKEREIDRSRLQLKQLLGEGAFGHVVKATMTHPEEEDVVVAVKKLKDDDDPQARQDLLRETCIMLLCGNHDNVLGLKGICFRDGPLQLVLEYAEHGSLLHLLWTLRAESKLNRTVLVNKRHIFENMMVEVCCGLEHLATRKLVHRDIAARNILICGKGTAKIADFGLARDMYAVGYHRHDRGRDLLPLKWMAPEGLKNEARFTHKSDVWSFGVLLWEVAQLGRTPYPGMEGADRIYDALQNHFRLPRPQLCTEERYQLMLKCWKFNEKTRPDATTVRKLLQADPNGFFYSNAPVAAIEAPVTPV</sequence>
<dbReference type="SUPFAM" id="SSF48726">
    <property type="entry name" value="Immunoglobulin"/>
    <property type="match status" value="1"/>
</dbReference>
<keyword evidence="8" id="KW-0808">Transferase</keyword>
<dbReference type="Gene3D" id="2.60.40.10">
    <property type="entry name" value="Immunoglobulins"/>
    <property type="match status" value="1"/>
</dbReference>
<dbReference type="InterPro" id="IPR013783">
    <property type="entry name" value="Ig-like_fold"/>
</dbReference>
<keyword evidence="3" id="KW-0597">Phosphoprotein</keyword>